<dbReference type="Proteomes" id="UP000702954">
    <property type="component" value="Unassembled WGS sequence"/>
</dbReference>
<dbReference type="RefSeq" id="WP_116441465.1">
    <property type="nucleotide sequence ID" value="NZ_BHEO01000005.1"/>
</dbReference>
<sequence length="134" mass="15499">MEFEQDYIMRMIKSIVSFFIKLITGKSDTVYELPSDGLYTPCDDIFARILSLADGGKINEAENLLYANVEPDSKDYLLMGLTFYSHINEYTDNFLSDHNYSRQEIQDGIIAFAKEFTIDEMNSLSLYQTLEEML</sequence>
<dbReference type="EMBL" id="SLZV01000017">
    <property type="protein sequence ID" value="TCS66755.1"/>
    <property type="molecule type" value="Genomic_DNA"/>
</dbReference>
<proteinExistence type="predicted"/>
<dbReference type="Proteomes" id="UP000294613">
    <property type="component" value="Unassembled WGS sequence"/>
</dbReference>
<evidence type="ECO:0000313" key="4">
    <source>
        <dbReference type="Proteomes" id="UP000702954"/>
    </source>
</evidence>
<dbReference type="EMBL" id="BHEO01000005">
    <property type="protein sequence ID" value="GBU04659.1"/>
    <property type="molecule type" value="Genomic_DNA"/>
</dbReference>
<reference evidence="2 3" key="2">
    <citation type="submission" date="2019-03" db="EMBL/GenBank/DDBJ databases">
        <title>Genomic Encyclopedia of Type Strains, Phase IV (KMG-IV): sequencing the most valuable type-strain genomes for metagenomic binning, comparative biology and taxonomic classification.</title>
        <authorList>
            <person name="Goeker M."/>
        </authorList>
    </citation>
    <scope>NUCLEOTIDE SEQUENCE [LARGE SCALE GENOMIC DNA]</scope>
    <source>
        <strain evidence="2 3">DSM 103426</strain>
    </source>
</reference>
<organism evidence="2 3">
    <name type="scientific">Faecalimonas umbilicata</name>
    <dbReference type="NCBI Taxonomy" id="1912855"/>
    <lineage>
        <taxon>Bacteria</taxon>
        <taxon>Bacillati</taxon>
        <taxon>Bacillota</taxon>
        <taxon>Clostridia</taxon>
        <taxon>Lachnospirales</taxon>
        <taxon>Lachnospiraceae</taxon>
        <taxon>Faecalimonas</taxon>
    </lineage>
</organism>
<evidence type="ECO:0000313" key="3">
    <source>
        <dbReference type="Proteomes" id="UP000294613"/>
    </source>
</evidence>
<evidence type="ECO:0000313" key="1">
    <source>
        <dbReference type="EMBL" id="GBU04659.1"/>
    </source>
</evidence>
<gene>
    <name evidence="2" type="ORF">EDD74_11711</name>
    <name evidence="1" type="ORF">FAEUMB_12000</name>
</gene>
<comment type="caution">
    <text evidence="2">The sequence shown here is derived from an EMBL/GenBank/DDBJ whole genome shotgun (WGS) entry which is preliminary data.</text>
</comment>
<accession>A0A4R3JNB7</accession>
<name>A0A4R3JNB7_9FIRM</name>
<protein>
    <submittedName>
        <fullName evidence="2">Uncharacterized protein</fullName>
    </submittedName>
</protein>
<evidence type="ECO:0000313" key="2">
    <source>
        <dbReference type="EMBL" id="TCS66755.1"/>
    </source>
</evidence>
<dbReference type="Pfam" id="PF20092">
    <property type="entry name" value="DUF6483"/>
    <property type="match status" value="1"/>
</dbReference>
<keyword evidence="4" id="KW-1185">Reference proteome</keyword>
<dbReference type="InterPro" id="IPR045507">
    <property type="entry name" value="DUF6483"/>
</dbReference>
<reference evidence="1 4" key="1">
    <citation type="journal article" date="2018" name="Int. J. Syst. Evol. Microbiol.">
        <title>Draft Genome Sequence of Faecalimonas umbilicata JCM 30896T, an Acetate-Producing Bacterium Isolated from Human Feces.</title>
        <authorList>
            <person name="Sakamoto M."/>
            <person name="Ikeyama N."/>
            <person name="Yuki M."/>
            <person name="Ohkuma M."/>
        </authorList>
    </citation>
    <scope>NUCLEOTIDE SEQUENCE [LARGE SCALE GENOMIC DNA]</scope>
    <source>
        <strain evidence="1 4">EGH7</strain>
    </source>
</reference>
<dbReference type="AlphaFoldDB" id="A0A4R3JNB7"/>